<dbReference type="InterPro" id="IPR025705">
    <property type="entry name" value="Beta_hexosaminidase_sua/sub"/>
</dbReference>
<keyword evidence="7" id="KW-0732">Signal</keyword>
<evidence type="ECO:0000256" key="5">
    <source>
        <dbReference type="ARBA" id="ARBA00023295"/>
    </source>
</evidence>
<gene>
    <name evidence="10" type="ORF">GD597_05975</name>
</gene>
<dbReference type="EMBL" id="WHPF01000004">
    <property type="protein sequence ID" value="NNV55001.1"/>
    <property type="molecule type" value="Genomic_DNA"/>
</dbReference>
<dbReference type="PRINTS" id="PR00738">
    <property type="entry name" value="GLHYDRLASE20"/>
</dbReference>
<dbReference type="Gene3D" id="3.30.379.10">
    <property type="entry name" value="Chitobiase/beta-hexosaminidase domain 2-like"/>
    <property type="match status" value="1"/>
</dbReference>
<evidence type="ECO:0000259" key="9">
    <source>
        <dbReference type="Pfam" id="PF02838"/>
    </source>
</evidence>
<feature type="domain" description="Glycoside hydrolase family 20 catalytic" evidence="8">
    <location>
        <begin position="150"/>
        <end position="508"/>
    </location>
</feature>
<evidence type="ECO:0000256" key="2">
    <source>
        <dbReference type="ARBA" id="ARBA00006285"/>
    </source>
</evidence>
<feature type="domain" description="Beta-hexosaminidase bacterial type N-terminal" evidence="9">
    <location>
        <begin position="21"/>
        <end position="147"/>
    </location>
</feature>
<feature type="chain" id="PRO_5035232841" description="beta-N-acetylhexosaminidase" evidence="7">
    <location>
        <begin position="19"/>
        <end position="544"/>
    </location>
</feature>
<dbReference type="RefSeq" id="WP_171606932.1">
    <property type="nucleotide sequence ID" value="NZ_WHPF01000004.1"/>
</dbReference>
<reference evidence="10" key="1">
    <citation type="submission" date="2019-10" db="EMBL/GenBank/DDBJ databases">
        <title>Draft genome sequence of Panacibacter sp. KCS-6.</title>
        <authorList>
            <person name="Yim K.J."/>
        </authorList>
    </citation>
    <scope>NUCLEOTIDE SEQUENCE</scope>
    <source>
        <strain evidence="10">KCS-6</strain>
    </source>
</reference>
<comment type="caution">
    <text evidence="10">The sequence shown here is derived from an EMBL/GenBank/DDBJ whole genome shotgun (WGS) entry which is preliminary data.</text>
</comment>
<comment type="catalytic activity">
    <reaction evidence="1">
        <text>Hydrolysis of terminal non-reducing N-acetyl-D-hexosamine residues in N-acetyl-beta-D-hexosaminides.</text>
        <dbReference type="EC" id="3.2.1.52"/>
    </reaction>
</comment>
<dbReference type="GO" id="GO:0016020">
    <property type="term" value="C:membrane"/>
    <property type="evidence" value="ECO:0007669"/>
    <property type="project" value="TreeGrafter"/>
</dbReference>
<dbReference type="Proteomes" id="UP000598971">
    <property type="component" value="Unassembled WGS sequence"/>
</dbReference>
<evidence type="ECO:0000256" key="4">
    <source>
        <dbReference type="ARBA" id="ARBA00022801"/>
    </source>
</evidence>
<evidence type="ECO:0000313" key="10">
    <source>
        <dbReference type="EMBL" id="NNV55001.1"/>
    </source>
</evidence>
<feature type="signal peptide" evidence="7">
    <location>
        <begin position="1"/>
        <end position="18"/>
    </location>
</feature>
<name>A0A8J8FBK7_9BACT</name>
<evidence type="ECO:0000256" key="6">
    <source>
        <dbReference type="PIRSR" id="PIRSR625705-1"/>
    </source>
</evidence>
<dbReference type="SUPFAM" id="SSF51445">
    <property type="entry name" value="(Trans)glycosidases"/>
    <property type="match status" value="1"/>
</dbReference>
<evidence type="ECO:0000256" key="1">
    <source>
        <dbReference type="ARBA" id="ARBA00001231"/>
    </source>
</evidence>
<dbReference type="InterPro" id="IPR015882">
    <property type="entry name" value="HEX_bac_N"/>
</dbReference>
<dbReference type="GO" id="GO:0030203">
    <property type="term" value="P:glycosaminoglycan metabolic process"/>
    <property type="evidence" value="ECO:0007669"/>
    <property type="project" value="TreeGrafter"/>
</dbReference>
<accession>A0A8J8FBK7</accession>
<keyword evidence="11" id="KW-1185">Reference proteome</keyword>
<dbReference type="Pfam" id="PF02838">
    <property type="entry name" value="Glyco_hydro_20b"/>
    <property type="match status" value="1"/>
</dbReference>
<dbReference type="GO" id="GO:0005975">
    <property type="term" value="P:carbohydrate metabolic process"/>
    <property type="evidence" value="ECO:0007669"/>
    <property type="project" value="InterPro"/>
</dbReference>
<protein>
    <recommendedName>
        <fullName evidence="3">beta-N-acetylhexosaminidase</fullName>
        <ecNumber evidence="3">3.2.1.52</ecNumber>
    </recommendedName>
</protein>
<dbReference type="CDD" id="cd06563">
    <property type="entry name" value="GH20_chitobiase-like"/>
    <property type="match status" value="1"/>
</dbReference>
<keyword evidence="5" id="KW-0326">Glycosidase</keyword>
<proteinExistence type="inferred from homology"/>
<dbReference type="GO" id="GO:0004563">
    <property type="term" value="F:beta-N-acetylhexosaminidase activity"/>
    <property type="evidence" value="ECO:0007669"/>
    <property type="project" value="UniProtKB-EC"/>
</dbReference>
<evidence type="ECO:0000256" key="3">
    <source>
        <dbReference type="ARBA" id="ARBA00012663"/>
    </source>
</evidence>
<dbReference type="SUPFAM" id="SSF55545">
    <property type="entry name" value="beta-N-acetylhexosaminidase-like domain"/>
    <property type="match status" value="1"/>
</dbReference>
<dbReference type="InterPro" id="IPR015883">
    <property type="entry name" value="Glyco_hydro_20_cat"/>
</dbReference>
<evidence type="ECO:0000259" key="8">
    <source>
        <dbReference type="Pfam" id="PF00728"/>
    </source>
</evidence>
<dbReference type="Pfam" id="PF00728">
    <property type="entry name" value="Glyco_hydro_20"/>
    <property type="match status" value="1"/>
</dbReference>
<comment type="similarity">
    <text evidence="2">Belongs to the glycosyl hydrolase 20 family.</text>
</comment>
<organism evidence="10 11">
    <name type="scientific">Limnovirga soli</name>
    <dbReference type="NCBI Taxonomy" id="2656915"/>
    <lineage>
        <taxon>Bacteria</taxon>
        <taxon>Pseudomonadati</taxon>
        <taxon>Bacteroidota</taxon>
        <taxon>Chitinophagia</taxon>
        <taxon>Chitinophagales</taxon>
        <taxon>Chitinophagaceae</taxon>
        <taxon>Limnovirga</taxon>
    </lineage>
</organism>
<dbReference type="InterPro" id="IPR029018">
    <property type="entry name" value="Hex-like_dom2"/>
</dbReference>
<keyword evidence="4" id="KW-0378">Hydrolase</keyword>
<dbReference type="EC" id="3.2.1.52" evidence="3"/>
<dbReference type="Gene3D" id="3.20.20.80">
    <property type="entry name" value="Glycosidases"/>
    <property type="match status" value="1"/>
</dbReference>
<dbReference type="InterPro" id="IPR017853">
    <property type="entry name" value="GH"/>
</dbReference>
<dbReference type="AlphaFoldDB" id="A0A8J8FBK7"/>
<sequence length="544" mass="61091">MKQLLFAICTFFVLAVNAQEINIIPQPASLKQGTGSFTISATTKIILAGSGTEKSAAFLNAYLKAYYGFELSTTKAKLPWKNAIVLNYDRMDNGLPGAYNLTVDKEKVYIGGDNEQGVFYGIQTLLQLLPVQPAAALAIPNVTIADAPRFAYRGLMLDCGRHFFSVDFVKQYIDFIAMSKMNTFHWHLTEDQGWRIEIKKYPLLTQVGSCRNGTITGHHPGTGNDNIRDCGYYTQEQIKDIVKYAADRYITVIPEIEMPGHSSAAIAAYPQLSCFPTQSTAIAKKVTWSGDSTGKHVQQSWGVYSDVFCPSEYTFNFLQDVLDEVMALFPSTYIHIGGDECPKEYWKISPFCQQLIKDKGLKDEHGLQSYFIGRIEKYLNGKGRQIIGWDEILEGGVAPNATVMSWRGEKGGIEAAKQKHQVVMTPTTYVYFDYAQTKSEDSLVIGGYLPVETVYNYEPLPKELTADEQKYILGAQANVWSEYMANPGKVEYMLLPRLAALSEVLWSTPQNKSWAGFTTRLQTQFKRFDLWKAHYNKKGINKGE</sequence>
<feature type="active site" description="Proton donor" evidence="6">
    <location>
        <position position="340"/>
    </location>
</feature>
<evidence type="ECO:0000313" key="11">
    <source>
        <dbReference type="Proteomes" id="UP000598971"/>
    </source>
</evidence>
<evidence type="ECO:0000256" key="7">
    <source>
        <dbReference type="SAM" id="SignalP"/>
    </source>
</evidence>
<dbReference type="PANTHER" id="PTHR22600:SF57">
    <property type="entry name" value="BETA-N-ACETYLHEXOSAMINIDASE"/>
    <property type="match status" value="1"/>
</dbReference>
<dbReference type="PANTHER" id="PTHR22600">
    <property type="entry name" value="BETA-HEXOSAMINIDASE"/>
    <property type="match status" value="1"/>
</dbReference>